<evidence type="ECO:0000313" key="3">
    <source>
        <dbReference type="EMBL" id="OUD09999.1"/>
    </source>
</evidence>
<feature type="region of interest" description="Disordered" evidence="1">
    <location>
        <begin position="70"/>
        <end position="143"/>
    </location>
</feature>
<evidence type="ECO:0000256" key="1">
    <source>
        <dbReference type="SAM" id="MobiDB-lite"/>
    </source>
</evidence>
<name>A0A251WZT8_9RHOB</name>
<gene>
    <name evidence="3" type="ORF">BVC71_00300</name>
</gene>
<dbReference type="RefSeq" id="WP_133064463.1">
    <property type="nucleotide sequence ID" value="NZ_MSPP01000001.1"/>
</dbReference>
<evidence type="ECO:0000256" key="2">
    <source>
        <dbReference type="SAM" id="SignalP"/>
    </source>
</evidence>
<comment type="caution">
    <text evidence="3">The sequence shown here is derived from an EMBL/GenBank/DDBJ whole genome shotgun (WGS) entry which is preliminary data.</text>
</comment>
<accession>A0A251WZT8</accession>
<dbReference type="EMBL" id="MSPP01000001">
    <property type="protein sequence ID" value="OUD09999.1"/>
    <property type="molecule type" value="Genomic_DNA"/>
</dbReference>
<feature type="chain" id="PRO_5012784114" description="PepSY domain-containing protein" evidence="2">
    <location>
        <begin position="22"/>
        <end position="143"/>
    </location>
</feature>
<protein>
    <recommendedName>
        <fullName evidence="5">PepSY domain-containing protein</fullName>
    </recommendedName>
</protein>
<evidence type="ECO:0000313" key="4">
    <source>
        <dbReference type="Proteomes" id="UP000194664"/>
    </source>
</evidence>
<sequence length="143" mass="15688">MKLLRMALLGAGLLWGGIAHAQSTPEEIAAQLIAEGYTDVQIERTLLGRVRIVASGADGRREIVIQPTTGVILRDRVQGDNPRPTPRDDRDPMSPPSAPPDGADNDDARPDRPQPPDDQGHDRPEPPDRDRNDKGDERPPQEQ</sequence>
<dbReference type="AlphaFoldDB" id="A0A251WZT8"/>
<feature type="signal peptide" evidence="2">
    <location>
        <begin position="1"/>
        <end position="21"/>
    </location>
</feature>
<keyword evidence="2" id="KW-0732">Signal</keyword>
<organism evidence="3 4">
    <name type="scientific">Marivivens niveibacter</name>
    <dbReference type="NCBI Taxonomy" id="1930667"/>
    <lineage>
        <taxon>Bacteria</taxon>
        <taxon>Pseudomonadati</taxon>
        <taxon>Pseudomonadota</taxon>
        <taxon>Alphaproteobacteria</taxon>
        <taxon>Rhodobacterales</taxon>
        <taxon>Paracoccaceae</taxon>
        <taxon>Marivivens group</taxon>
        <taxon>Marivivens</taxon>
    </lineage>
</organism>
<feature type="compositionally biased region" description="Basic and acidic residues" evidence="1">
    <location>
        <begin position="106"/>
        <end position="143"/>
    </location>
</feature>
<proteinExistence type="predicted"/>
<dbReference type="Proteomes" id="UP000194664">
    <property type="component" value="Unassembled WGS sequence"/>
</dbReference>
<keyword evidence="4" id="KW-1185">Reference proteome</keyword>
<evidence type="ECO:0008006" key="5">
    <source>
        <dbReference type="Google" id="ProtNLM"/>
    </source>
</evidence>
<dbReference type="OrthoDB" id="7869758at2"/>
<reference evidence="3 4" key="1">
    <citation type="submission" date="2016-12" db="EMBL/GenBank/DDBJ databases">
        <title>The draft genome sequence of HSLHS2.</title>
        <authorList>
            <person name="Hu D."/>
            <person name="Wang L."/>
            <person name="Shao Z."/>
        </authorList>
    </citation>
    <scope>NUCLEOTIDE SEQUENCE [LARGE SCALE GENOMIC DNA]</scope>
    <source>
        <strain evidence="3">MCCC 1A06712</strain>
    </source>
</reference>